<dbReference type="EC" id="5.4.99.-" evidence="4"/>
<evidence type="ECO:0000256" key="4">
    <source>
        <dbReference type="RuleBase" id="RU003887"/>
    </source>
</evidence>
<dbReference type="InterPro" id="IPR006145">
    <property type="entry name" value="PsdUridine_synth_RsuA/RluA"/>
</dbReference>
<dbReference type="InterPro" id="IPR002942">
    <property type="entry name" value="S4_RNA-bd"/>
</dbReference>
<dbReference type="RefSeq" id="WP_201431465.1">
    <property type="nucleotide sequence ID" value="NZ_JAEQBW010000005.1"/>
</dbReference>
<dbReference type="CDD" id="cd02870">
    <property type="entry name" value="PseudoU_synth_RsuA_like"/>
    <property type="match status" value="1"/>
</dbReference>
<dbReference type="GO" id="GO:0003723">
    <property type="term" value="F:RNA binding"/>
    <property type="evidence" value="ECO:0007669"/>
    <property type="project" value="UniProtKB-KW"/>
</dbReference>
<dbReference type="SUPFAM" id="SSF55174">
    <property type="entry name" value="Alpha-L RNA-binding motif"/>
    <property type="match status" value="1"/>
</dbReference>
<evidence type="ECO:0000313" key="6">
    <source>
        <dbReference type="EMBL" id="MBK6265786.1"/>
    </source>
</evidence>
<dbReference type="Proteomes" id="UP000611723">
    <property type="component" value="Unassembled WGS sequence"/>
</dbReference>
<dbReference type="Gene3D" id="3.30.70.1560">
    <property type="entry name" value="Alpha-L RNA-binding motif"/>
    <property type="match status" value="1"/>
</dbReference>
<keyword evidence="7" id="KW-1185">Reference proteome</keyword>
<gene>
    <name evidence="6" type="ORF">JKA74_12140</name>
</gene>
<evidence type="ECO:0000256" key="3">
    <source>
        <dbReference type="PROSITE-ProRule" id="PRU00182"/>
    </source>
</evidence>
<name>A0A934WZT1_9BACT</name>
<dbReference type="AlphaFoldDB" id="A0A934WZT1"/>
<reference evidence="6" key="1">
    <citation type="submission" date="2021-01" db="EMBL/GenBank/DDBJ databases">
        <title>Marivirga aurantiaca sp. nov., isolated from intertidal surface sediments.</title>
        <authorList>
            <person name="Zhang M."/>
        </authorList>
    </citation>
    <scope>NUCLEOTIDE SEQUENCE</scope>
    <source>
        <strain evidence="6">S37H4</strain>
    </source>
</reference>
<dbReference type="InterPro" id="IPR000748">
    <property type="entry name" value="PsdUridine_synth_RsuA/RluB/E/F"/>
</dbReference>
<keyword evidence="2 4" id="KW-0413">Isomerase</keyword>
<keyword evidence="3" id="KW-0694">RNA-binding</keyword>
<dbReference type="EMBL" id="JAEQBW010000005">
    <property type="protein sequence ID" value="MBK6265786.1"/>
    <property type="molecule type" value="Genomic_DNA"/>
</dbReference>
<comment type="similarity">
    <text evidence="1 4">Belongs to the pseudouridine synthase RsuA family.</text>
</comment>
<dbReference type="PANTHER" id="PTHR47683">
    <property type="entry name" value="PSEUDOURIDINE SYNTHASE FAMILY PROTEIN-RELATED"/>
    <property type="match status" value="1"/>
</dbReference>
<dbReference type="Pfam" id="PF01479">
    <property type="entry name" value="S4"/>
    <property type="match status" value="1"/>
</dbReference>
<dbReference type="GO" id="GO:0120159">
    <property type="term" value="F:rRNA pseudouridine synthase activity"/>
    <property type="evidence" value="ECO:0007669"/>
    <property type="project" value="UniProtKB-ARBA"/>
</dbReference>
<dbReference type="PROSITE" id="PS50889">
    <property type="entry name" value="S4"/>
    <property type="match status" value="1"/>
</dbReference>
<dbReference type="InterPro" id="IPR020103">
    <property type="entry name" value="PsdUridine_synth_cat_dom_sf"/>
</dbReference>
<proteinExistence type="inferred from homology"/>
<dbReference type="PROSITE" id="PS01149">
    <property type="entry name" value="PSI_RSU"/>
    <property type="match status" value="1"/>
</dbReference>
<accession>A0A934WZT1</accession>
<dbReference type="InterPro" id="IPR036986">
    <property type="entry name" value="S4_RNA-bd_sf"/>
</dbReference>
<dbReference type="FunFam" id="3.10.290.10:FF:000003">
    <property type="entry name" value="Pseudouridine synthase"/>
    <property type="match status" value="1"/>
</dbReference>
<dbReference type="NCBIfam" id="TIGR00093">
    <property type="entry name" value="pseudouridine synthase"/>
    <property type="match status" value="1"/>
</dbReference>
<evidence type="ECO:0000256" key="2">
    <source>
        <dbReference type="ARBA" id="ARBA00023235"/>
    </source>
</evidence>
<dbReference type="Pfam" id="PF00849">
    <property type="entry name" value="PseudoU_synth_2"/>
    <property type="match status" value="1"/>
</dbReference>
<dbReference type="CDD" id="cd00165">
    <property type="entry name" value="S4"/>
    <property type="match status" value="1"/>
</dbReference>
<evidence type="ECO:0000313" key="7">
    <source>
        <dbReference type="Proteomes" id="UP000611723"/>
    </source>
</evidence>
<dbReference type="InterPro" id="IPR050343">
    <property type="entry name" value="RsuA_PseudoU_synthase"/>
</dbReference>
<comment type="caution">
    <text evidence="6">The sequence shown here is derived from an EMBL/GenBank/DDBJ whole genome shotgun (WGS) entry which is preliminary data.</text>
</comment>
<protein>
    <recommendedName>
        <fullName evidence="4">Pseudouridine synthase</fullName>
        <ecNumber evidence="4">5.4.99.-</ecNumber>
    </recommendedName>
</protein>
<evidence type="ECO:0000256" key="1">
    <source>
        <dbReference type="ARBA" id="ARBA00008348"/>
    </source>
</evidence>
<evidence type="ECO:0000259" key="5">
    <source>
        <dbReference type="SMART" id="SM00363"/>
    </source>
</evidence>
<sequence>MAKKPFKKKFTKNLAPKETPDYDMKRIKAIEEKKSSVAPKDPTEGIRLNKYISNSGICSRREADQLIADGKIKVNKKVVTEMGYKVMPRDEVYYEGKPLTREKLVYVLLNKPKGFLTTMDDPKERKTVMELIKTACEERIYPVGRLDRNTTGLLLFTNDGDLAKKLTHPSHKVRKIYQVELDKPIEEKDFLAIEAGITLEDGIASVEKIAVLTPDMLKIGVEVITTKNRIVRRVFEHLGYDVVKLDRTIYGGLTKKNLTRGRWRYLTEREVISLKHFK</sequence>
<dbReference type="SUPFAM" id="SSF55120">
    <property type="entry name" value="Pseudouridine synthase"/>
    <property type="match status" value="1"/>
</dbReference>
<feature type="domain" description="RNA-binding S4" evidence="5">
    <location>
        <begin position="46"/>
        <end position="105"/>
    </location>
</feature>
<dbReference type="PANTHER" id="PTHR47683:SF2">
    <property type="entry name" value="RNA-BINDING S4 DOMAIN-CONTAINING PROTEIN"/>
    <property type="match status" value="1"/>
</dbReference>
<organism evidence="6 7">
    <name type="scientific">Marivirga aurantiaca</name>
    <dbReference type="NCBI Taxonomy" id="2802615"/>
    <lineage>
        <taxon>Bacteria</taxon>
        <taxon>Pseudomonadati</taxon>
        <taxon>Bacteroidota</taxon>
        <taxon>Cytophagia</taxon>
        <taxon>Cytophagales</taxon>
        <taxon>Marivirgaceae</taxon>
        <taxon>Marivirga</taxon>
    </lineage>
</organism>
<dbReference type="InterPro" id="IPR042092">
    <property type="entry name" value="PsdUridine_s_RsuA/RluB/E/F_cat"/>
</dbReference>
<dbReference type="GO" id="GO:0000455">
    <property type="term" value="P:enzyme-directed rRNA pseudouridine synthesis"/>
    <property type="evidence" value="ECO:0007669"/>
    <property type="project" value="UniProtKB-ARBA"/>
</dbReference>
<dbReference type="InterPro" id="IPR020094">
    <property type="entry name" value="TruA/RsuA/RluB/E/F_N"/>
</dbReference>
<dbReference type="SMART" id="SM00363">
    <property type="entry name" value="S4"/>
    <property type="match status" value="1"/>
</dbReference>
<dbReference type="Gene3D" id="3.10.290.10">
    <property type="entry name" value="RNA-binding S4 domain"/>
    <property type="match status" value="1"/>
</dbReference>
<dbReference type="InterPro" id="IPR018496">
    <property type="entry name" value="PsdUridine_synth_RsuA/RluB_CS"/>
</dbReference>
<dbReference type="Gene3D" id="3.30.70.580">
    <property type="entry name" value="Pseudouridine synthase I, catalytic domain, N-terminal subdomain"/>
    <property type="match status" value="1"/>
</dbReference>